<evidence type="ECO:0000256" key="1">
    <source>
        <dbReference type="SAM" id="SignalP"/>
    </source>
</evidence>
<feature type="domain" description="DUF306" evidence="2">
    <location>
        <begin position="24"/>
        <end position="128"/>
    </location>
</feature>
<evidence type="ECO:0008006" key="6">
    <source>
        <dbReference type="Google" id="ProtNLM"/>
    </source>
</evidence>
<reference evidence="5" key="1">
    <citation type="journal article" date="2019" name="Int. J. Syst. Evol. Microbiol.">
        <title>The Global Catalogue of Microorganisms (GCM) 10K type strain sequencing project: providing services to taxonomists for standard genome sequencing and annotation.</title>
        <authorList>
            <consortium name="The Broad Institute Genomics Platform"/>
            <consortium name="The Broad Institute Genome Sequencing Center for Infectious Disease"/>
            <person name="Wu L."/>
            <person name="Ma J."/>
        </authorList>
    </citation>
    <scope>NUCLEOTIDE SEQUENCE [LARGE SCALE GENOMIC DNA]</scope>
    <source>
        <strain evidence="5">NBRC 104970</strain>
    </source>
</reference>
<dbReference type="Pfam" id="PF03724">
    <property type="entry name" value="META"/>
    <property type="match status" value="1"/>
</dbReference>
<evidence type="ECO:0000313" key="4">
    <source>
        <dbReference type="EMBL" id="GLS03389.1"/>
    </source>
</evidence>
<gene>
    <name evidence="4" type="ORF">GCM10007860_05320</name>
</gene>
<feature type="signal peptide" evidence="1">
    <location>
        <begin position="1"/>
        <end position="21"/>
    </location>
</feature>
<dbReference type="PANTHER" id="PTHR35535:SF1">
    <property type="entry name" value="HEAT SHOCK PROTEIN HSLJ"/>
    <property type="match status" value="1"/>
</dbReference>
<keyword evidence="1" id="KW-0732">Signal</keyword>
<dbReference type="PANTHER" id="PTHR35535">
    <property type="entry name" value="HEAT SHOCK PROTEIN HSLJ"/>
    <property type="match status" value="1"/>
</dbReference>
<comment type="caution">
    <text evidence="4">The sequence shown here is derived from an EMBL/GenBank/DDBJ whole genome shotgun (WGS) entry which is preliminary data.</text>
</comment>
<keyword evidence="5" id="KW-1185">Reference proteome</keyword>
<evidence type="ECO:0000259" key="3">
    <source>
        <dbReference type="Pfam" id="PF14302"/>
    </source>
</evidence>
<organism evidence="4 5">
    <name type="scientific">Chitiniphilus shinanonensis</name>
    <dbReference type="NCBI Taxonomy" id="553088"/>
    <lineage>
        <taxon>Bacteria</taxon>
        <taxon>Pseudomonadati</taxon>
        <taxon>Pseudomonadota</taxon>
        <taxon>Betaproteobacteria</taxon>
        <taxon>Neisseriales</taxon>
        <taxon>Chitinibacteraceae</taxon>
        <taxon>Chitiniphilus</taxon>
    </lineage>
</organism>
<accession>A0ABQ6BP28</accession>
<dbReference type="Pfam" id="PF14302">
    <property type="entry name" value="DUF4377"/>
    <property type="match status" value="1"/>
</dbReference>
<dbReference type="InterPro" id="IPR053147">
    <property type="entry name" value="Hsp_HslJ-like"/>
</dbReference>
<evidence type="ECO:0000313" key="5">
    <source>
        <dbReference type="Proteomes" id="UP001156836"/>
    </source>
</evidence>
<feature type="chain" id="PRO_5046024466" description="DUF4377 domain-containing protein" evidence="1">
    <location>
        <begin position="22"/>
        <end position="220"/>
    </location>
</feature>
<feature type="domain" description="DUF4377" evidence="3">
    <location>
        <begin position="144"/>
        <end position="217"/>
    </location>
</feature>
<dbReference type="InterPro" id="IPR038670">
    <property type="entry name" value="HslJ-like_sf"/>
</dbReference>
<dbReference type="Proteomes" id="UP001156836">
    <property type="component" value="Unassembled WGS sequence"/>
</dbReference>
<name>A0ABQ6BP28_9NEIS</name>
<dbReference type="EMBL" id="BSOZ01000004">
    <property type="protein sequence ID" value="GLS03389.1"/>
    <property type="molecule type" value="Genomic_DNA"/>
</dbReference>
<protein>
    <recommendedName>
        <fullName evidence="6">DUF4377 domain-containing protein</fullName>
    </recommendedName>
</protein>
<dbReference type="InterPro" id="IPR025485">
    <property type="entry name" value="DUF4377"/>
</dbReference>
<evidence type="ECO:0000259" key="2">
    <source>
        <dbReference type="Pfam" id="PF03724"/>
    </source>
</evidence>
<dbReference type="Gene3D" id="2.40.128.270">
    <property type="match status" value="1"/>
</dbReference>
<dbReference type="InterPro" id="IPR005184">
    <property type="entry name" value="DUF306_Meta_HslJ"/>
</dbReference>
<proteinExistence type="predicted"/>
<sequence>MRIPLLIAAVGAASLMQIAQARSLLDGEYNLTRAVVDGRVSRPAEPGLEVRIDGDRISGHSGCNRFMGQIRYLNGNLRIGPLAGTLMACPEAGQQALERDVLAALQAAKSFGLDSARHAVVLRGGQGELVELKRAEPAATKVLYIAPETRPCSGVGKMECLQVRETPDADWQLLYQGIDGLEREPGVAYTVRVREEKVDNPPADAPDRRLVLIEVLESTR</sequence>